<dbReference type="OrthoDB" id="4941235at2"/>
<feature type="domain" description="DUF4097" evidence="3">
    <location>
        <begin position="85"/>
        <end position="271"/>
    </location>
</feature>
<dbReference type="Pfam" id="PF13349">
    <property type="entry name" value="DUF4097"/>
    <property type="match status" value="1"/>
</dbReference>
<feature type="transmembrane region" description="Helical" evidence="2">
    <location>
        <begin position="42"/>
        <end position="64"/>
    </location>
</feature>
<dbReference type="STRING" id="370764.SAMN04489810_1180"/>
<evidence type="ECO:0000313" key="5">
    <source>
        <dbReference type="Proteomes" id="UP000199009"/>
    </source>
</evidence>
<evidence type="ECO:0000256" key="1">
    <source>
        <dbReference type="SAM" id="MobiDB-lite"/>
    </source>
</evidence>
<organism evidence="4 5">
    <name type="scientific">Microbacterium pygmaeum</name>
    <dbReference type="NCBI Taxonomy" id="370764"/>
    <lineage>
        <taxon>Bacteria</taxon>
        <taxon>Bacillati</taxon>
        <taxon>Actinomycetota</taxon>
        <taxon>Actinomycetes</taxon>
        <taxon>Micrococcales</taxon>
        <taxon>Microbacteriaceae</taxon>
        <taxon>Microbacterium</taxon>
    </lineage>
</organism>
<dbReference type="Proteomes" id="UP000199009">
    <property type="component" value="Chromosome I"/>
</dbReference>
<protein>
    <submittedName>
        <fullName evidence="4">Putative adhesin</fullName>
    </submittedName>
</protein>
<accession>A0A1G7WS51</accession>
<dbReference type="EMBL" id="LT629692">
    <property type="protein sequence ID" value="SDG74805.1"/>
    <property type="molecule type" value="Genomic_DNA"/>
</dbReference>
<feature type="region of interest" description="Disordered" evidence="1">
    <location>
        <begin position="1"/>
        <end position="36"/>
    </location>
</feature>
<evidence type="ECO:0000256" key="2">
    <source>
        <dbReference type="SAM" id="Phobius"/>
    </source>
</evidence>
<keyword evidence="2" id="KW-0472">Membrane</keyword>
<keyword evidence="2" id="KW-1133">Transmembrane helix</keyword>
<name>A0A1G7WS51_9MICO</name>
<dbReference type="AlphaFoldDB" id="A0A1G7WS51"/>
<dbReference type="InterPro" id="IPR025164">
    <property type="entry name" value="Toastrack_DUF4097"/>
</dbReference>
<dbReference type="Gene3D" id="2.160.20.120">
    <property type="match status" value="1"/>
</dbReference>
<reference evidence="4 5" key="1">
    <citation type="submission" date="2016-10" db="EMBL/GenBank/DDBJ databases">
        <authorList>
            <person name="de Groot N.N."/>
        </authorList>
    </citation>
    <scope>NUCLEOTIDE SEQUENCE [LARGE SCALE GENOMIC DNA]</scope>
    <source>
        <strain evidence="4 5">DSM 23142</strain>
    </source>
</reference>
<proteinExistence type="predicted"/>
<keyword evidence="2" id="KW-0812">Transmembrane</keyword>
<gene>
    <name evidence="4" type="ORF">SAMN04489810_1180</name>
</gene>
<feature type="compositionally biased region" description="Pro residues" evidence="1">
    <location>
        <begin position="10"/>
        <end position="22"/>
    </location>
</feature>
<evidence type="ECO:0000259" key="3">
    <source>
        <dbReference type="Pfam" id="PF13349"/>
    </source>
</evidence>
<dbReference type="RefSeq" id="WP_091487598.1">
    <property type="nucleotide sequence ID" value="NZ_LT629692.1"/>
</dbReference>
<keyword evidence="5" id="KW-1185">Reference proteome</keyword>
<evidence type="ECO:0000313" key="4">
    <source>
        <dbReference type="EMBL" id="SDG74805.1"/>
    </source>
</evidence>
<sequence>MSTTMMPPGAQTPPPPPVPPMAQPAGGPAGEPPRQTRSASRVIAILTIALGAAIVLGTILTAVFSTVATAAVRTESRSVDASGVRDLDVEVGGSSVRIEFADVTEATLEVTSGRGASDWTLERDGDELNVSSPEDSWFDWRWSWGDDSRATLTLPESLRGPGLDASLGLSAGDLSVDGDFGELEIEIGAGSLTVSGSARTLSADLSAGDADIDLADVEEAQFQVSAGSVDSRLTGDAPRTVVVEVSAGGLDLTLPSGVYDVRSDVSAGEFDNGLSTEMGARNSVDVSVSAGSVTIRSPR</sequence>